<evidence type="ECO:0000256" key="1">
    <source>
        <dbReference type="ARBA" id="ARBA00007754"/>
    </source>
</evidence>
<dbReference type="PANTHER" id="PTHR40079">
    <property type="entry name" value="MANNAN ENDO-1,4-BETA-MANNOSIDASE E-RELATED"/>
    <property type="match status" value="1"/>
</dbReference>
<keyword evidence="6" id="KW-1133">Transmembrane helix</keyword>
<feature type="active site" description="Proton donor" evidence="4">
    <location>
        <position position="141"/>
    </location>
</feature>
<proteinExistence type="inferred from homology"/>
<comment type="caution">
    <text evidence="9">The sequence shown here is derived from an EMBL/GenBank/DDBJ whole genome shotgun (WGS) entry which is preliminary data.</text>
</comment>
<organism evidence="9 10">
    <name type="scientific">Nocardioides potassii</name>
    <dbReference type="NCBI Taxonomy" id="2911371"/>
    <lineage>
        <taxon>Bacteria</taxon>
        <taxon>Bacillati</taxon>
        <taxon>Actinomycetota</taxon>
        <taxon>Actinomycetes</taxon>
        <taxon>Propionibacteriales</taxon>
        <taxon>Nocardioidaceae</taxon>
        <taxon>Nocardioides</taxon>
    </lineage>
</organism>
<dbReference type="InterPro" id="IPR000805">
    <property type="entry name" value="Glyco_hydro_26"/>
</dbReference>
<evidence type="ECO:0000256" key="5">
    <source>
        <dbReference type="SAM" id="MobiDB-lite"/>
    </source>
</evidence>
<dbReference type="EMBL" id="JAKJHZ010000003">
    <property type="protein sequence ID" value="MCF6376469.1"/>
    <property type="molecule type" value="Genomic_DNA"/>
</dbReference>
<dbReference type="Pfam" id="PF02156">
    <property type="entry name" value="Glyco_hydro_26"/>
    <property type="match status" value="1"/>
</dbReference>
<accession>A0ABS9H7P9</accession>
<dbReference type="InterPro" id="IPR022790">
    <property type="entry name" value="GH26_dom"/>
</dbReference>
<sequence>MPSGRRLTGRCLAAVAAGLLAVGTTTAAGAADGVRPEPGRPWFGPVLDWTRDLPADYADRLGETPSLYGQSVHYPLTADDRDYLAQFAELAATQGAVAVLSLEPQVALDELTADDAEVLADELARLDDRLDTHVLVRFAPEMNGSWVVWGQQPKAYVAAFRRVADAVHDSPASDHAEMVWSPAYGAGYPFGGSYGAVEPAGRRAAAQLDTDDNGVVDDRDDPYGPYFPGDDAVDWVGLSLYHFGARQDFGDNEVPAAGELEARLRERFGYGTRTARRSFSDRWVRPDRPLLLETSALYDTANPHGAPELGLKRAWWRQVLAAVDDRPAIGAISWLEVEREEAEIDGNLADWRATHTPALADGLRDDLAGSSVRLGPVTGVVDPGANGTTDSPDAEAPAGGGASPAWWAAGTVVLGAAWLALRLVRRRRTA</sequence>
<keyword evidence="10" id="KW-1185">Reference proteome</keyword>
<evidence type="ECO:0000256" key="3">
    <source>
        <dbReference type="ARBA" id="ARBA00023295"/>
    </source>
</evidence>
<keyword evidence="3 4" id="KW-0326">Glycosidase</keyword>
<feature type="transmembrane region" description="Helical" evidence="6">
    <location>
        <begin position="405"/>
        <end position="424"/>
    </location>
</feature>
<comment type="similarity">
    <text evidence="1 4">Belongs to the glycosyl hydrolase 26 family.</text>
</comment>
<dbReference type="InterPro" id="IPR017853">
    <property type="entry name" value="GH"/>
</dbReference>
<evidence type="ECO:0000256" key="7">
    <source>
        <dbReference type="SAM" id="SignalP"/>
    </source>
</evidence>
<protein>
    <recommendedName>
        <fullName evidence="8">GH26 domain-containing protein</fullName>
    </recommendedName>
</protein>
<dbReference type="Gene3D" id="3.20.20.80">
    <property type="entry name" value="Glycosidases"/>
    <property type="match status" value="1"/>
</dbReference>
<feature type="active site" description="Nucleophile" evidence="4">
    <location>
        <position position="293"/>
    </location>
</feature>
<keyword evidence="7" id="KW-0732">Signal</keyword>
<gene>
    <name evidence="9" type="ORF">L2K70_02530</name>
</gene>
<feature type="region of interest" description="Disordered" evidence="5">
    <location>
        <begin position="378"/>
        <end position="401"/>
    </location>
</feature>
<evidence type="ECO:0000313" key="10">
    <source>
        <dbReference type="Proteomes" id="UP001201161"/>
    </source>
</evidence>
<evidence type="ECO:0000256" key="6">
    <source>
        <dbReference type="SAM" id="Phobius"/>
    </source>
</evidence>
<dbReference type="PROSITE" id="PS51764">
    <property type="entry name" value="GH26"/>
    <property type="match status" value="1"/>
</dbReference>
<reference evidence="9 10" key="1">
    <citation type="submission" date="2022-01" db="EMBL/GenBank/DDBJ databases">
        <title>Nocardioides sp. nov., an actinomycete isolated from mining soil.</title>
        <authorList>
            <person name="Liu L."/>
        </authorList>
    </citation>
    <scope>NUCLEOTIDE SEQUENCE [LARGE SCALE GENOMIC DNA]</scope>
    <source>
        <strain evidence="9 10">KLBMP 9356</strain>
    </source>
</reference>
<evidence type="ECO:0000256" key="2">
    <source>
        <dbReference type="ARBA" id="ARBA00022801"/>
    </source>
</evidence>
<feature type="domain" description="GH26" evidence="8">
    <location>
        <begin position="24"/>
        <end position="364"/>
    </location>
</feature>
<feature type="chain" id="PRO_5045051976" description="GH26 domain-containing protein" evidence="7">
    <location>
        <begin position="28"/>
        <end position="430"/>
    </location>
</feature>
<keyword evidence="2 4" id="KW-0378">Hydrolase</keyword>
<evidence type="ECO:0000313" key="9">
    <source>
        <dbReference type="EMBL" id="MCF6376469.1"/>
    </source>
</evidence>
<dbReference type="RefSeq" id="WP_236398518.1">
    <property type="nucleotide sequence ID" value="NZ_JAKJHZ010000003.1"/>
</dbReference>
<keyword evidence="6" id="KW-0812">Transmembrane</keyword>
<name>A0ABS9H7P9_9ACTN</name>
<feature type="compositionally biased region" description="Low complexity" evidence="5">
    <location>
        <begin position="390"/>
        <end position="401"/>
    </location>
</feature>
<keyword evidence="6" id="KW-0472">Membrane</keyword>
<dbReference type="PANTHER" id="PTHR40079:SF4">
    <property type="entry name" value="GH26 DOMAIN-CONTAINING PROTEIN-RELATED"/>
    <property type="match status" value="1"/>
</dbReference>
<evidence type="ECO:0000256" key="4">
    <source>
        <dbReference type="PROSITE-ProRule" id="PRU01100"/>
    </source>
</evidence>
<dbReference type="SUPFAM" id="SSF51445">
    <property type="entry name" value="(Trans)glycosidases"/>
    <property type="match status" value="1"/>
</dbReference>
<evidence type="ECO:0000259" key="8">
    <source>
        <dbReference type="PROSITE" id="PS51764"/>
    </source>
</evidence>
<dbReference type="Proteomes" id="UP001201161">
    <property type="component" value="Unassembled WGS sequence"/>
</dbReference>
<feature type="signal peptide" evidence="7">
    <location>
        <begin position="1"/>
        <end position="27"/>
    </location>
</feature>